<evidence type="ECO:0000256" key="18">
    <source>
        <dbReference type="ARBA" id="ARBA00023902"/>
    </source>
</evidence>
<feature type="domain" description="AAA+ ATPase" evidence="20">
    <location>
        <begin position="1954"/>
        <end position="2110"/>
    </location>
</feature>
<comment type="similarity">
    <text evidence="3">Belongs to the dynein heavy chain family.</text>
</comment>
<dbReference type="Gene3D" id="1.20.1270.280">
    <property type="match status" value="1"/>
</dbReference>
<keyword evidence="8" id="KW-0547">Nucleotide-binding</keyword>
<dbReference type="InterPro" id="IPR042222">
    <property type="entry name" value="Dynein_2_N"/>
</dbReference>
<keyword evidence="11" id="KW-0243">Dynein</keyword>
<dbReference type="GO" id="GO:0030286">
    <property type="term" value="C:dynein complex"/>
    <property type="evidence" value="ECO:0007669"/>
    <property type="project" value="UniProtKB-KW"/>
</dbReference>
<dbReference type="RefSeq" id="XP_026277932.1">
    <property type="nucleotide sequence ID" value="XM_026422147.2"/>
</dbReference>
<dbReference type="InterPro" id="IPR042219">
    <property type="entry name" value="AAA_lid_11_sf"/>
</dbReference>
<keyword evidence="6" id="KW-0963">Cytoplasm</keyword>
<dbReference type="Pfam" id="PF18199">
    <property type="entry name" value="Dynein_C"/>
    <property type="match status" value="1"/>
</dbReference>
<sequence>MSTDARKIFILTTSGNYFDKPLSDSEIVTLGADVNLNKFLDDRHCLTLNVKLSGHSFSFSDVVSSGDGATLVFFKLRPDVVTPQNMHSNILVSSMLDSPVSVLYHSLQKLYAPVLLKNLQSDHIDPTLQQLLSQLEASLRSSLNKKNHNDGGKGDEPNVTVIITPEDELKYWATLAQSSNKGKDSIKASAFFSALQPLVQDLQSTDTLTSLEESLETAHNALDDIWKLDEFRYPQKRMENLMEVIGNSITQFIQTKLKDIDLWEAPFNIVEESLDQSVAACEKWIDTCKKLTSLFWPNYSLHAWSGNPYIPQHIQAFSKRLVEVQEIRTLHRQLTRLLSRQEQDELNTNRTFLPLQGLSPLLVNPYTEPLWRAAVHQFQQSLHPTEERVASKLKIQLRSVNANTLQLLQEFKRYQELIQLDNVKRTLVPERENLLSLLLEYVHSTTSSFRTGPKSSEILDLPPIVSNIYWARQLEYKLNEIEKASFKILSDLSAFTDLQRSLTSLSKDVQEYRSKQWDAWLDDTRAAVSSKRLSLRTDEPVVHFEQGKLMHVNYNPELVGLIREVRHLSLLDYKIPVAIMEAADLAKQFMRQAKSLQQVANFHNTIGDRMITSQRPMMLATALELARLVQEQSGVTWTNTVAVDAYINKLQTVVQKLGRENNKLASYHAQISSKVVSLLDTDLIRQQQSWKEILKEIRGIMAQVEQEFSNMRSWRLHWDHQLYKALEFQYQSGLENLNQHLSEIQVELVYRQQILQFRPPLEEIRMKYYGQLKRYLNIPNVFRGVSETGESSIFTVMIERNAHHFSDVFAKAEELFERLEALRERWIPWVALGAAPLQQLVEQHLHSWQDWDNNFKASKNWGQQIAKLPSSDEKLECFSISLAPVRAEIDLQNRHYWDTLTSSLQASIFSEVAAVEKFINDSTEALSKQPRSVDEIGEAKATYTEIFNKSSQMIVSLEEILQKNKTLASWTKERVEQVVRVTRSWDNFQTLLNNHQVFLDQQVEGIKNTIKSQVDSFEEEVENFGLRWEQLKPKETSLMDGGPQLLTQSLTFLQEKRQEWNEILKRKEKMVDDCKLFSLPIPEFLVLQKVEEDLLYHENIWSLFEEFNSGIETMAKEEWIIFRSKIYRFEELLNVWEVRLKSSPEKTSLTVRLLQDVEKYKAVVPLLKLVRGDMFSDKHWIEMLGILSIPSKPVEGLVFGDFLSAKENIISQAQALQDLNNRASSEIVIRQALTELDIWEVEARFQLVAHRDSRGSTVMLIKDFQDILNKVGDNQSLLQSIKNSSNYDSFNDRVAVWEARLADIDYFLRNLNQIQRKWVYLEPIFGGGAVAVDGARFDRLDRDFRYVMGCVGNDSKVTALCRISNLHHILTTVLDQLNRCQKSLNEYLEEKRSSFPRFYFVGDEDLLEILGQSRKQNVIQAHLKKLFAGINSVVFDGTGENDALCIIGMKSLDGEMVPLTNPVDITVPVEVWLQKLCSEMRKTLHHLTVECVKSNKNSSGGPDPLHFPSQVLCLSQSIIFTAQCEEAILKGTLHSLLQSIKAQQDVYANVELSGFSEGNDDEGRILELKQKALLIDIVHHVHVVEDLIESNTSSLEDWSWQQQLRFYMGKDNHVLIKMVDAQFTYTYEYLGNSPKLVHTPLTDKCFLTLTQGMQMGLGGNPYGPAGTGKTESVKALGSLLGRQVLVFNCDEGIDVVSMSRIFVGLVKCGAWGCFDEFNRLEEATLSAISMQIHPIQSAIKNRHPKVTILDQEVQLDLNAGIFVTLNPAGKGYGGRQKLPDNLKQLFRPVVMSKPDNELIAEVILYCEGFKNAKSIGKKLVEVFDLSKKLLTPQKHYDWGLRALKTVLGGCGSMLRNWWSIYSNADVRSDVVLSRETEMELAVQALRLNTLSKLLFRDCVVFDALVQDVFPGIKFVSSGHEKLATVLKESFLALGLQYNKRQEQKCIELYEQLNQRMGVVVVGPAGSGKTTLCRLLKHALGQLGQIIHQHTVNPKAMPRSQLLGHIDLDTRQWVDGVLTISAQRVYSEPAEIHSWIVCDGDVDPEWIESLNSVLDDNRLLTLPSGWRIQFGPNVNFIFETHDLSYASPATISRMGMILLSDEDIDIKGLISMWLTHQPEKCQTVLAQLIEDYFHKALKWVLTQGESTLQNSVVSRVKTSLSHLVGVENAPQFMVSLIRGLGSNLMISNRELFAKQVFEWFGEYPLDPTNILNCCYSSERGRLETYTMEGASDIGVTAQSLPLVLTANVKLTLSILSVWLQQERLEPFILVGPPGCGKSYILNECFQQLRGVEVATIHCSAQITPQHVLQRINQVCMVISSNTGRLYRPRNAERLILYFKDINLAKPDKWGSSMLIAFLQQLITYHGFYDSDLEWVGLERVLIVGSMTGGIGRNALSTRFTSIVHVYSIGLPDTDELKSIYNLYMKAIFKQCVPSHPVWSASSKVATLVNSLIHIYSEVCSTFTPMKQNHYLFTPRDLTQWCLGLLRYDLQPSDTSVVPVLKVTVHEAMRIFSDKLVSESDKAKFHDIVSAVLDSDWNKSVLLDQLCGTYFVTLGQGAVGPSKTTHGRLLCQVNADDWTAMVKNGMNIFGREGLALDLLILPELLQQVACVDRVLSAPRGSLLLAGRSGVGRKSSVRIASATHGNKLLSPKVGRNYTLNSFKVDLKQAMQAAGIDGEQVTLLLEDYQLGDVASGFLDMVNSLLSSGEVPGLYQPEELESVVTPLRNLAAQEDFQGSLLTFFSDRVLQNLHIVLVLDFSRSTFTTLCESNPALYKQCSVMWWSDWSSKSMQCIPQMLLQRDDKSVQIQSEMRTKEKIQNLISQKLSQEESLLKGFLYIHQAASNQQRTPLRYILFVRTFLHIYITSSLDIHQRQEKLQAGVSKLTEAKQVVAKLKSEANVQEELLAEKQAAANNALEMITDTMRSANTQKTEMESLKEHTEKENQILMARKREIEEELVEIEPLVNEARTAIGNIKTESLSEIRSLRAPPDVIRDILEGVLRLMGILDTSWNSMKIFLAKRGVKEDIKSFDAHSISEESRAAVEQLLRDRKESFDPKNAKRASVAAAPLAAWVTANVKYSRVLEKIRPLEQEQAKLLKNLQQAESQIGKLRSGLTDVDQAVAELKGQLNSYTQEAAQIQIHLSKARETIDSAEGLVLKLDEEYKRWKTMLTEISSNLGELPVSSLLAAACIVYLSSSPENVRKSCLEEWQQKFGISNFHLAQFLASQRQQLQWQAEGLPSDQLSIQNAVTIMQIASLECGTMMRPLLVDPSYTASEWLQRHLASRMVEVVALHSERFTTVLELAIRFGKVLIVQEVDRVDPLLYPVLRGDFINQGPRKVVQLGEKLVDFNPDFQLYLTTRNVSPDIPPDIFSSITLVNFITSPAGLSGQLLACALCAERPELDKRRGELLRQEEELSAQLHTLQDGLLQQLAQAQGDILQNKELLASLNETKAKSAAISESLEESSRLQSELRKECDAYRPLADFGSSLYFATVDLEKLSSIYQLSITAFMRLFEKALKTSEDTKNMEERQKNLQQRLLLLTFQYVSRSLFKADRLTFALHLTNKMCPNNFKTNEWEALTGQVLVDLKVDTSQLSDNVPKWLEEDKVFEVFLLQNALPDFYADLKLEDENAWKNFMLSENCEQMLPTHVSGKITPFQRVLLVQTLRPDRLHSALMSFALSSLGVVDLSPPTLRLSQLLNELLSSEPILLITSAGADPSEELRTLAYSTVGEQRYHEIAMGQGQEGKVLENLSLAAKDGHWLCIKNLHLATLWLETLEKEFRSLLSQLHPEFRLWLITETHPGFSPIVAQSCLKITYEAPPGVKRNLQRTYAAWGPQMFNGTDRLFARSLFALAWFHAVIQERRTFIPQGWANYYEFSDGDLKAGTLILQSLIKKKGSQSVQWEFIHGLMEKAIYGGRVDNFYDNCVLVSYLQQFFNKSVLHEGSKLISEGIHVPNTSDFNDHCKIIQQLSEKDKPSYFGLPNNVDRSWQRASSTVVVNQLKMLLRSKEGEQKFDKEEWQRLLSPILNLWKKINQNSGLIHLRLDSKEMTEKDSMAKSPLEIFVMLEFRRAVELVQLVHQSLAAVSKVIRGTSVPNSDALATAGALINQETPSSWQAQWDGPGSPLHYVRGLVTRAVALQRWRDKALEERFWRDALDLADLLHPDTFLSALKQQTARELQTPLDQLTLDCNWTEPIGRGRNVRLSGIQLEGAIWNGRELSSCTESSPPSMAIPSLYVAWVPQQMQSKIDEDLKMQLPLYRTADRHTLLASLGVPCNQDKQLWIRAGAAFFLHN</sequence>
<feature type="coiled-coil region" evidence="19">
    <location>
        <begin position="3083"/>
        <end position="3159"/>
    </location>
</feature>
<accession>A0A6J1SA48</accession>
<dbReference type="Pfam" id="PF12774">
    <property type="entry name" value="AAA_6"/>
    <property type="match status" value="1"/>
</dbReference>
<evidence type="ECO:0000256" key="10">
    <source>
        <dbReference type="ARBA" id="ARBA00022840"/>
    </source>
</evidence>
<dbReference type="SMART" id="SM00382">
    <property type="entry name" value="AAA"/>
    <property type="match status" value="3"/>
</dbReference>
<dbReference type="InterPro" id="IPR027417">
    <property type="entry name" value="P-loop_NTPase"/>
</dbReference>
<dbReference type="GO" id="GO:0005886">
    <property type="term" value="C:plasma membrane"/>
    <property type="evidence" value="ECO:0007669"/>
    <property type="project" value="UniProtKB-SubCell"/>
</dbReference>
<evidence type="ECO:0000256" key="11">
    <source>
        <dbReference type="ARBA" id="ARBA00023017"/>
    </source>
</evidence>
<evidence type="ECO:0000256" key="15">
    <source>
        <dbReference type="ARBA" id="ARBA00023175"/>
    </source>
</evidence>
<dbReference type="FunFam" id="1.10.8.720:FF:000006">
    <property type="entry name" value="cytoplasmic dynein 2 heavy chain 1"/>
    <property type="match status" value="1"/>
</dbReference>
<evidence type="ECO:0000313" key="21">
    <source>
        <dbReference type="Proteomes" id="UP000504606"/>
    </source>
</evidence>
<dbReference type="Gene3D" id="3.10.490.20">
    <property type="match status" value="1"/>
</dbReference>
<dbReference type="Gene3D" id="3.20.180.20">
    <property type="entry name" value="Dynein heavy chain, N-terminal domain 2"/>
    <property type="match status" value="1"/>
</dbReference>
<dbReference type="Pfam" id="PF18198">
    <property type="entry name" value="AAA_lid_11"/>
    <property type="match status" value="1"/>
</dbReference>
<dbReference type="Gene3D" id="1.10.8.720">
    <property type="entry name" value="Region D6 of dynein motor"/>
    <property type="match status" value="1"/>
</dbReference>
<dbReference type="FunFam" id="1.20.920.30:FF:000006">
    <property type="entry name" value="Cytoplasmic dynein 2 heavy chain 1"/>
    <property type="match status" value="1"/>
</dbReference>
<evidence type="ECO:0000256" key="5">
    <source>
        <dbReference type="ARBA" id="ARBA00022475"/>
    </source>
</evidence>
<dbReference type="InterPro" id="IPR004273">
    <property type="entry name" value="Dynein_heavy_D6_P-loop"/>
</dbReference>
<evidence type="ECO:0000256" key="3">
    <source>
        <dbReference type="ARBA" id="ARBA00008887"/>
    </source>
</evidence>
<keyword evidence="14" id="KW-0472">Membrane</keyword>
<evidence type="ECO:0000256" key="1">
    <source>
        <dbReference type="ARBA" id="ARBA00004202"/>
    </source>
</evidence>
<dbReference type="InterPro" id="IPR035699">
    <property type="entry name" value="AAA_6"/>
</dbReference>
<dbReference type="Gene3D" id="3.40.50.300">
    <property type="entry name" value="P-loop containing nucleotide triphosphate hydrolases"/>
    <property type="match status" value="5"/>
</dbReference>
<dbReference type="InterPro" id="IPR024317">
    <property type="entry name" value="Dynein_heavy_chain_D4_dom"/>
</dbReference>
<dbReference type="InterPro" id="IPR043160">
    <property type="entry name" value="Dynein_C_barrel"/>
</dbReference>
<keyword evidence="5" id="KW-1003">Cell membrane</keyword>
<dbReference type="InterPro" id="IPR026983">
    <property type="entry name" value="DHC"/>
</dbReference>
<dbReference type="FunFam" id="3.40.50.300:FF:000071">
    <property type="entry name" value="Cytoplasmic dynein heavy chain 1"/>
    <property type="match status" value="1"/>
</dbReference>
<dbReference type="Pfam" id="PF12780">
    <property type="entry name" value="AAA_8"/>
    <property type="match status" value="1"/>
</dbReference>
<dbReference type="Gene3D" id="1.20.920.30">
    <property type="match status" value="1"/>
</dbReference>
<organism evidence="21 22">
    <name type="scientific">Frankliniella occidentalis</name>
    <name type="common">Western flower thrips</name>
    <name type="synonym">Euthrips occidentalis</name>
    <dbReference type="NCBI Taxonomy" id="133901"/>
    <lineage>
        <taxon>Eukaryota</taxon>
        <taxon>Metazoa</taxon>
        <taxon>Ecdysozoa</taxon>
        <taxon>Arthropoda</taxon>
        <taxon>Hexapoda</taxon>
        <taxon>Insecta</taxon>
        <taxon>Pterygota</taxon>
        <taxon>Neoptera</taxon>
        <taxon>Paraneoptera</taxon>
        <taxon>Thysanoptera</taxon>
        <taxon>Terebrantia</taxon>
        <taxon>Thripoidea</taxon>
        <taxon>Thripidae</taxon>
        <taxon>Frankliniella</taxon>
    </lineage>
</organism>
<dbReference type="InterPro" id="IPR054354">
    <property type="entry name" value="DYNC2H1-like_lid"/>
</dbReference>
<dbReference type="KEGG" id="foc:113206187"/>
<evidence type="ECO:0000256" key="13">
    <source>
        <dbReference type="ARBA" id="ARBA00023069"/>
    </source>
</evidence>
<evidence type="ECO:0000256" key="4">
    <source>
        <dbReference type="ARBA" id="ARBA00022473"/>
    </source>
</evidence>
<dbReference type="Pfam" id="PF21264">
    <property type="entry name" value="DYNC2H1_AAA_dom"/>
    <property type="match status" value="1"/>
</dbReference>
<dbReference type="CTD" id="35073"/>
<feature type="domain" description="AAA+ ATPase" evidence="20">
    <location>
        <begin position="2262"/>
        <end position="2408"/>
    </location>
</feature>
<name>A0A6J1SA48_FRAOC</name>
<dbReference type="GO" id="GO:0005930">
    <property type="term" value="C:axoneme"/>
    <property type="evidence" value="ECO:0007669"/>
    <property type="project" value="UniProtKB-SubCell"/>
</dbReference>
<dbReference type="InterPro" id="IPR042228">
    <property type="entry name" value="Dynein_linker_3"/>
</dbReference>
<dbReference type="InterPro" id="IPR013594">
    <property type="entry name" value="Dynein_heavy_tail"/>
</dbReference>
<dbReference type="FunFam" id="3.40.50.300:FF:000706">
    <property type="entry name" value="Cytoplasmic dynein 2 heavy chain 1"/>
    <property type="match status" value="1"/>
</dbReference>
<dbReference type="Pfam" id="PF12781">
    <property type="entry name" value="AAA_9"/>
    <property type="match status" value="1"/>
</dbReference>
<dbReference type="Gene3D" id="1.10.8.1220">
    <property type="match status" value="1"/>
</dbReference>
<dbReference type="Proteomes" id="UP000504606">
    <property type="component" value="Unplaced"/>
</dbReference>
<dbReference type="Pfam" id="PF03028">
    <property type="entry name" value="Dynein_heavy"/>
    <property type="match status" value="1"/>
</dbReference>
<keyword evidence="16" id="KW-0206">Cytoskeleton</keyword>
<evidence type="ECO:0000256" key="17">
    <source>
        <dbReference type="ARBA" id="ARBA00023273"/>
    </source>
</evidence>
<protein>
    <recommendedName>
        <fullName evidence="18">Cytoplasmic dynein 2 heavy chain 1</fullName>
    </recommendedName>
</protein>
<evidence type="ECO:0000256" key="2">
    <source>
        <dbReference type="ARBA" id="ARBA00004430"/>
    </source>
</evidence>
<dbReference type="Pfam" id="PF08385">
    <property type="entry name" value="DHC_N1"/>
    <property type="match status" value="1"/>
</dbReference>
<feature type="domain" description="AAA+ ATPase" evidence="20">
    <location>
        <begin position="1658"/>
        <end position="1804"/>
    </location>
</feature>
<keyword evidence="9" id="KW-0970">Cilium biogenesis/degradation</keyword>
<dbReference type="GO" id="GO:0045505">
    <property type="term" value="F:dynein intermediate chain binding"/>
    <property type="evidence" value="ECO:0007669"/>
    <property type="project" value="InterPro"/>
</dbReference>
<evidence type="ECO:0000313" key="22">
    <source>
        <dbReference type="RefSeq" id="XP_026277932.1"/>
    </source>
</evidence>
<evidence type="ECO:0000256" key="14">
    <source>
        <dbReference type="ARBA" id="ARBA00023136"/>
    </source>
</evidence>
<evidence type="ECO:0000256" key="7">
    <source>
        <dbReference type="ARBA" id="ARBA00022701"/>
    </source>
</evidence>
<dbReference type="PANTHER" id="PTHR45703">
    <property type="entry name" value="DYNEIN HEAVY CHAIN"/>
    <property type="match status" value="1"/>
</dbReference>
<dbReference type="InterPro" id="IPR043157">
    <property type="entry name" value="Dynein_AAA1S"/>
</dbReference>
<keyword evidence="13" id="KW-0969">Cilium</keyword>
<dbReference type="Pfam" id="PF12777">
    <property type="entry name" value="MT"/>
    <property type="match status" value="1"/>
</dbReference>
<dbReference type="GO" id="GO:0008569">
    <property type="term" value="F:minus-end-directed microtubule motor activity"/>
    <property type="evidence" value="ECO:0007669"/>
    <property type="project" value="InterPro"/>
</dbReference>
<dbReference type="InterPro" id="IPR003593">
    <property type="entry name" value="AAA+_ATPase"/>
</dbReference>
<evidence type="ECO:0000256" key="19">
    <source>
        <dbReference type="SAM" id="Coils"/>
    </source>
</evidence>
<keyword evidence="12 19" id="KW-0175">Coiled coil</keyword>
<proteinExistence type="inferred from homology"/>
<evidence type="ECO:0000256" key="9">
    <source>
        <dbReference type="ARBA" id="ARBA00022794"/>
    </source>
</evidence>
<dbReference type="FunFam" id="1.20.920.20:FF:000002">
    <property type="entry name" value="Cytoplasmic dynein 1 heavy chain"/>
    <property type="match status" value="1"/>
</dbReference>
<dbReference type="InterPro" id="IPR041658">
    <property type="entry name" value="AAA_lid_11"/>
</dbReference>
<dbReference type="Gene3D" id="1.10.8.710">
    <property type="match status" value="1"/>
</dbReference>
<feature type="coiled-coil region" evidence="19">
    <location>
        <begin position="2881"/>
        <end position="2954"/>
    </location>
</feature>
<dbReference type="GO" id="GO:0005524">
    <property type="term" value="F:ATP binding"/>
    <property type="evidence" value="ECO:0007669"/>
    <property type="project" value="UniProtKB-KW"/>
</dbReference>
<evidence type="ECO:0000256" key="12">
    <source>
        <dbReference type="ARBA" id="ARBA00023054"/>
    </source>
</evidence>
<dbReference type="Pfam" id="PF22597">
    <property type="entry name" value="DYN_lid"/>
    <property type="match status" value="1"/>
</dbReference>
<keyword evidence="15" id="KW-0505">Motor protein</keyword>
<dbReference type="InterPro" id="IPR049400">
    <property type="entry name" value="DYNC2H1_AAA_dom"/>
</dbReference>
<dbReference type="SUPFAM" id="SSF52540">
    <property type="entry name" value="P-loop containing nucleoside triphosphate hydrolases"/>
    <property type="match status" value="4"/>
</dbReference>
<dbReference type="GeneID" id="113206187"/>
<evidence type="ECO:0000256" key="6">
    <source>
        <dbReference type="ARBA" id="ARBA00022490"/>
    </source>
</evidence>
<evidence type="ECO:0000259" key="20">
    <source>
        <dbReference type="SMART" id="SM00382"/>
    </source>
</evidence>
<dbReference type="InterPro" id="IPR024743">
    <property type="entry name" value="Dynein_HC_stalk"/>
</dbReference>
<dbReference type="OrthoDB" id="447173at2759"/>
<keyword evidence="17" id="KW-0966">Cell projection</keyword>
<dbReference type="Gene3D" id="1.20.140.100">
    <property type="entry name" value="Dynein heavy chain, N-terminal domain 2"/>
    <property type="match status" value="1"/>
</dbReference>
<keyword evidence="4" id="KW-0217">Developmental protein</keyword>
<gene>
    <name evidence="22" type="primary">LOC113206187</name>
</gene>
<dbReference type="PANTHER" id="PTHR45703:SF22">
    <property type="entry name" value="DYNEIN CYTOPLASMIC 2 HEAVY CHAIN 1"/>
    <property type="match status" value="1"/>
</dbReference>
<dbReference type="FunFam" id="3.20.180.20:FF:000002">
    <property type="entry name" value="Cytoplasmic dynein heavy chain 1"/>
    <property type="match status" value="1"/>
</dbReference>
<dbReference type="InterPro" id="IPR035706">
    <property type="entry name" value="AAA_9"/>
</dbReference>
<dbReference type="FunFam" id="1.10.8.1220:FF:000001">
    <property type="entry name" value="Dynein axonemal heavy chain 5"/>
    <property type="match status" value="1"/>
</dbReference>
<dbReference type="Pfam" id="PF12775">
    <property type="entry name" value="AAA_7"/>
    <property type="match status" value="1"/>
</dbReference>
<dbReference type="GO" id="GO:0005874">
    <property type="term" value="C:microtubule"/>
    <property type="evidence" value="ECO:0007669"/>
    <property type="project" value="UniProtKB-KW"/>
</dbReference>
<comment type="subcellular location">
    <subcellularLocation>
        <location evidence="1">Cell membrane</location>
        <topology evidence="1">Peripheral membrane protein</topology>
    </subcellularLocation>
    <subcellularLocation>
        <location evidence="2">Cytoplasm</location>
        <location evidence="2">Cytoskeleton</location>
        <location evidence="2">Cilium axoneme</location>
    </subcellularLocation>
</comment>
<keyword evidence="7" id="KW-0493">Microtubule</keyword>
<dbReference type="GO" id="GO:0030030">
    <property type="term" value="P:cell projection organization"/>
    <property type="evidence" value="ECO:0007669"/>
    <property type="project" value="UniProtKB-KW"/>
</dbReference>
<keyword evidence="21" id="KW-1185">Reference proteome</keyword>
<dbReference type="Gene3D" id="1.20.920.20">
    <property type="match status" value="1"/>
</dbReference>
<evidence type="ECO:0000256" key="16">
    <source>
        <dbReference type="ARBA" id="ARBA00023212"/>
    </source>
</evidence>
<dbReference type="Gene3D" id="6.10.140.1060">
    <property type="match status" value="1"/>
</dbReference>
<dbReference type="GO" id="GO:0007018">
    <property type="term" value="P:microtubule-based movement"/>
    <property type="evidence" value="ECO:0007669"/>
    <property type="project" value="InterPro"/>
</dbReference>
<dbReference type="GO" id="GO:0051959">
    <property type="term" value="F:dynein light intermediate chain binding"/>
    <property type="evidence" value="ECO:0007669"/>
    <property type="project" value="InterPro"/>
</dbReference>
<dbReference type="FunFam" id="3.40.50.300:FF:000598">
    <property type="entry name" value="Dynein cytoplasmic 2 heavy chain 1"/>
    <property type="match status" value="1"/>
</dbReference>
<dbReference type="InterPro" id="IPR041228">
    <property type="entry name" value="Dynein_C"/>
</dbReference>
<reference evidence="22" key="1">
    <citation type="submission" date="2025-08" db="UniProtKB">
        <authorList>
            <consortium name="RefSeq"/>
        </authorList>
    </citation>
    <scope>IDENTIFICATION</scope>
    <source>
        <tissue evidence="22">Whole organism</tissue>
    </source>
</reference>
<dbReference type="InterPro" id="IPR013602">
    <property type="entry name" value="Dynein_heavy_linker"/>
</dbReference>
<dbReference type="Pfam" id="PF08393">
    <property type="entry name" value="DHC_N2"/>
    <property type="match status" value="1"/>
</dbReference>
<evidence type="ECO:0000256" key="8">
    <source>
        <dbReference type="ARBA" id="ARBA00022741"/>
    </source>
</evidence>
<dbReference type="Gene3D" id="1.20.58.1120">
    <property type="match status" value="1"/>
</dbReference>
<keyword evidence="10" id="KW-0067">ATP-binding</keyword>